<evidence type="ECO:0000256" key="3">
    <source>
        <dbReference type="ARBA" id="ARBA00022475"/>
    </source>
</evidence>
<dbReference type="GO" id="GO:0005886">
    <property type="term" value="C:plasma membrane"/>
    <property type="evidence" value="ECO:0007669"/>
    <property type="project" value="UniProtKB-SubCell"/>
</dbReference>
<keyword evidence="5 7" id="KW-1133">Transmembrane helix</keyword>
<evidence type="ECO:0000256" key="2">
    <source>
        <dbReference type="ARBA" id="ARBA00006679"/>
    </source>
</evidence>
<keyword evidence="4 7" id="KW-0812">Transmembrane</keyword>
<evidence type="ECO:0000256" key="4">
    <source>
        <dbReference type="ARBA" id="ARBA00022692"/>
    </source>
</evidence>
<evidence type="ECO:0000313" key="9">
    <source>
        <dbReference type="Proteomes" id="UP000053127"/>
    </source>
</evidence>
<keyword evidence="9" id="KW-1185">Reference proteome</keyword>
<name>A0A101P4C9_9ACTN</name>
<evidence type="ECO:0000256" key="6">
    <source>
        <dbReference type="ARBA" id="ARBA00023136"/>
    </source>
</evidence>
<protein>
    <submittedName>
        <fullName evidence="8">DoxX family protein</fullName>
    </submittedName>
</protein>
<comment type="subcellular location">
    <subcellularLocation>
        <location evidence="1">Cell membrane</location>
        <topology evidence="1">Multi-pass membrane protein</topology>
    </subcellularLocation>
</comment>
<sequence length="142" mass="14069">MAGHGSQKLFGLFGGPGLTATGKGFDALGYHPGKFFALIGGLSEFLGGLGLAVGLFTPLAAAALIGVMINAMATVTGAHGFWDTDGGVEYSVCIAVVALAVAAIGPGRLAIDRFFRWGAGGWLEAGFALGLGGVAAAITLSL</sequence>
<dbReference type="PANTHER" id="PTHR33452:SF1">
    <property type="entry name" value="INNER MEMBRANE PROTEIN YPHA-RELATED"/>
    <property type="match status" value="1"/>
</dbReference>
<dbReference type="AlphaFoldDB" id="A0A101P4C9"/>
<dbReference type="STRING" id="67386.AQI95_19355"/>
<comment type="caution">
    <text evidence="8">The sequence shown here is derived from an EMBL/GenBank/DDBJ whole genome shotgun (WGS) entry which is preliminary data.</text>
</comment>
<dbReference type="Pfam" id="PF07681">
    <property type="entry name" value="DoxX"/>
    <property type="match status" value="1"/>
</dbReference>
<keyword evidence="6 7" id="KW-0472">Membrane</keyword>
<keyword evidence="3" id="KW-1003">Cell membrane</keyword>
<feature type="transmembrane region" description="Helical" evidence="7">
    <location>
        <begin position="35"/>
        <end position="56"/>
    </location>
</feature>
<evidence type="ECO:0000256" key="1">
    <source>
        <dbReference type="ARBA" id="ARBA00004651"/>
    </source>
</evidence>
<comment type="similarity">
    <text evidence="2">Belongs to the DoxX family.</text>
</comment>
<evidence type="ECO:0000313" key="8">
    <source>
        <dbReference type="EMBL" id="KUN04713.1"/>
    </source>
</evidence>
<reference evidence="8 9" key="1">
    <citation type="submission" date="2015-10" db="EMBL/GenBank/DDBJ databases">
        <title>Draft genome sequence of Streptomyces yokosukanensis DSM 40224, type strain for the species Streptomyces yokosukanensis.</title>
        <authorList>
            <person name="Ruckert C."/>
            <person name="Winkler A."/>
            <person name="Kalinowski J."/>
            <person name="Kampfer P."/>
            <person name="Glaeser S."/>
        </authorList>
    </citation>
    <scope>NUCLEOTIDE SEQUENCE [LARGE SCALE GENOMIC DNA]</scope>
    <source>
        <strain evidence="8 9">DSM 40224</strain>
    </source>
</reference>
<dbReference type="EMBL" id="LMWN01000026">
    <property type="protein sequence ID" value="KUN04713.1"/>
    <property type="molecule type" value="Genomic_DNA"/>
</dbReference>
<feature type="transmembrane region" description="Helical" evidence="7">
    <location>
        <begin position="63"/>
        <end position="82"/>
    </location>
</feature>
<organism evidence="8 9">
    <name type="scientific">Streptomyces yokosukanensis</name>
    <dbReference type="NCBI Taxonomy" id="67386"/>
    <lineage>
        <taxon>Bacteria</taxon>
        <taxon>Bacillati</taxon>
        <taxon>Actinomycetota</taxon>
        <taxon>Actinomycetes</taxon>
        <taxon>Kitasatosporales</taxon>
        <taxon>Streptomycetaceae</taxon>
        <taxon>Streptomyces</taxon>
    </lineage>
</organism>
<evidence type="ECO:0000256" key="7">
    <source>
        <dbReference type="SAM" id="Phobius"/>
    </source>
</evidence>
<evidence type="ECO:0000256" key="5">
    <source>
        <dbReference type="ARBA" id="ARBA00022989"/>
    </source>
</evidence>
<feature type="transmembrane region" description="Helical" evidence="7">
    <location>
        <begin position="88"/>
        <end position="109"/>
    </location>
</feature>
<feature type="transmembrane region" description="Helical" evidence="7">
    <location>
        <begin position="121"/>
        <end position="140"/>
    </location>
</feature>
<dbReference type="PANTHER" id="PTHR33452">
    <property type="entry name" value="OXIDOREDUCTASE CATD-RELATED"/>
    <property type="match status" value="1"/>
</dbReference>
<dbReference type="Proteomes" id="UP000053127">
    <property type="component" value="Unassembled WGS sequence"/>
</dbReference>
<dbReference type="InterPro" id="IPR051907">
    <property type="entry name" value="DoxX-like_oxidoreductase"/>
</dbReference>
<proteinExistence type="inferred from homology"/>
<gene>
    <name evidence="8" type="ORF">AQI95_19355</name>
</gene>
<dbReference type="InterPro" id="IPR032808">
    <property type="entry name" value="DoxX"/>
</dbReference>
<accession>A0A101P4C9</accession>